<dbReference type="STRING" id="135651.G0PF99"/>
<evidence type="ECO:0000313" key="1">
    <source>
        <dbReference type="EMBL" id="EGT53674.1"/>
    </source>
</evidence>
<name>G0PF99_CAEBE</name>
<dbReference type="AlphaFoldDB" id="G0PF99"/>
<dbReference type="EMBL" id="GL380352">
    <property type="protein sequence ID" value="EGT53674.1"/>
    <property type="molecule type" value="Genomic_DNA"/>
</dbReference>
<evidence type="ECO:0000313" key="2">
    <source>
        <dbReference type="Proteomes" id="UP000008068"/>
    </source>
</evidence>
<dbReference type="HOGENOM" id="CLU_2690015_0_0_1"/>
<reference evidence="2" key="1">
    <citation type="submission" date="2011-07" db="EMBL/GenBank/DDBJ databases">
        <authorList>
            <consortium name="Caenorhabditis brenneri Sequencing and Analysis Consortium"/>
            <person name="Wilson R.K."/>
        </authorList>
    </citation>
    <scope>NUCLEOTIDE SEQUENCE [LARGE SCALE GENOMIC DNA]</scope>
    <source>
        <strain evidence="2">PB2801</strain>
    </source>
</reference>
<accession>G0PF99</accession>
<gene>
    <name evidence="1" type="ORF">CAEBREN_16797</name>
</gene>
<protein>
    <submittedName>
        <fullName evidence="1">Uncharacterized protein</fullName>
    </submittedName>
</protein>
<proteinExistence type="predicted"/>
<keyword evidence="2" id="KW-1185">Reference proteome</keyword>
<dbReference type="OrthoDB" id="5877798at2759"/>
<organism evidence="2">
    <name type="scientific">Caenorhabditis brenneri</name>
    <name type="common">Nematode worm</name>
    <dbReference type="NCBI Taxonomy" id="135651"/>
    <lineage>
        <taxon>Eukaryota</taxon>
        <taxon>Metazoa</taxon>
        <taxon>Ecdysozoa</taxon>
        <taxon>Nematoda</taxon>
        <taxon>Chromadorea</taxon>
        <taxon>Rhabditida</taxon>
        <taxon>Rhabditina</taxon>
        <taxon>Rhabditomorpha</taxon>
        <taxon>Rhabditoidea</taxon>
        <taxon>Rhabditidae</taxon>
        <taxon>Peloderinae</taxon>
        <taxon>Caenorhabditis</taxon>
    </lineage>
</organism>
<dbReference type="Proteomes" id="UP000008068">
    <property type="component" value="Unassembled WGS sequence"/>
</dbReference>
<dbReference type="InParanoid" id="G0PF99"/>
<sequence>MSTSSPSNPGGSEGFFLHDGIKTNGGVPIVLDAKGNDSQFMRQSCKPNAIWKHVVGSNARLAVSVERIEEDEKK</sequence>